<dbReference type="GO" id="GO:0003677">
    <property type="term" value="F:DNA binding"/>
    <property type="evidence" value="ECO:0007669"/>
    <property type="project" value="UniProtKB-UniRule"/>
</dbReference>
<dbReference type="InterPro" id="IPR026564">
    <property type="entry name" value="Transcrip_reg_TACO1-like_dom3"/>
</dbReference>
<evidence type="ECO:0000256" key="6">
    <source>
        <dbReference type="HAMAP-Rule" id="MF_00693"/>
    </source>
</evidence>
<dbReference type="InterPro" id="IPR029072">
    <property type="entry name" value="YebC-like"/>
</dbReference>
<dbReference type="Proteomes" id="UP000190409">
    <property type="component" value="Unassembled WGS sequence"/>
</dbReference>
<dbReference type="Gene3D" id="1.10.10.200">
    <property type="match status" value="1"/>
</dbReference>
<organism evidence="10 11">
    <name type="scientific">Dolosigranulum pigrum</name>
    <dbReference type="NCBI Taxonomy" id="29394"/>
    <lineage>
        <taxon>Bacteria</taxon>
        <taxon>Bacillati</taxon>
        <taxon>Bacillota</taxon>
        <taxon>Bacilli</taxon>
        <taxon>Lactobacillales</taxon>
        <taxon>Carnobacteriaceae</taxon>
        <taxon>Dolosigranulum</taxon>
    </lineage>
</organism>
<evidence type="ECO:0000256" key="5">
    <source>
        <dbReference type="ARBA" id="ARBA00023163"/>
    </source>
</evidence>
<evidence type="ECO:0000313" key="10">
    <source>
        <dbReference type="EMBL" id="OOL80983.1"/>
    </source>
</evidence>
<evidence type="ECO:0000259" key="8">
    <source>
        <dbReference type="Pfam" id="PF01709"/>
    </source>
</evidence>
<dbReference type="GO" id="GO:0006355">
    <property type="term" value="P:regulation of DNA-templated transcription"/>
    <property type="evidence" value="ECO:0007669"/>
    <property type="project" value="UniProtKB-UniRule"/>
</dbReference>
<dbReference type="PANTHER" id="PTHR12532">
    <property type="entry name" value="TRANSLATIONAL ACTIVATOR OF CYTOCHROME C OXIDASE 1"/>
    <property type="match status" value="1"/>
</dbReference>
<comment type="caution">
    <text evidence="10">The sequence shown here is derived from an EMBL/GenBank/DDBJ whole genome shotgun (WGS) entry which is preliminary data.</text>
</comment>
<dbReference type="FunFam" id="1.10.10.200:FF:000002">
    <property type="entry name" value="Probable transcriptional regulatory protein CLM62_37755"/>
    <property type="match status" value="1"/>
</dbReference>
<dbReference type="Pfam" id="PF20772">
    <property type="entry name" value="TACO1_YebC_N"/>
    <property type="match status" value="1"/>
</dbReference>
<dbReference type="NCBIfam" id="NF001030">
    <property type="entry name" value="PRK00110.1"/>
    <property type="match status" value="1"/>
</dbReference>
<name>A0A1S8KMV4_9LACT</name>
<evidence type="ECO:0000256" key="7">
    <source>
        <dbReference type="SAM" id="MobiDB-lite"/>
    </source>
</evidence>
<comment type="similarity">
    <text evidence="1 6">Belongs to the TACO1 family.</text>
</comment>
<dbReference type="GO" id="GO:0005829">
    <property type="term" value="C:cytosol"/>
    <property type="evidence" value="ECO:0007669"/>
    <property type="project" value="TreeGrafter"/>
</dbReference>
<proteinExistence type="inferred from homology"/>
<keyword evidence="2 6" id="KW-0963">Cytoplasm</keyword>
<keyword evidence="4 6" id="KW-0238">DNA-binding</keyword>
<keyword evidence="3 6" id="KW-0805">Transcription regulation</keyword>
<dbReference type="SUPFAM" id="SSF75625">
    <property type="entry name" value="YebC-like"/>
    <property type="match status" value="1"/>
</dbReference>
<dbReference type="HAMAP" id="MF_00693">
    <property type="entry name" value="Transcrip_reg_TACO1"/>
    <property type="match status" value="1"/>
</dbReference>
<dbReference type="NCBIfam" id="TIGR01033">
    <property type="entry name" value="YebC/PmpR family DNA-binding transcriptional regulator"/>
    <property type="match status" value="1"/>
</dbReference>
<evidence type="ECO:0000256" key="4">
    <source>
        <dbReference type="ARBA" id="ARBA00023125"/>
    </source>
</evidence>
<evidence type="ECO:0000256" key="2">
    <source>
        <dbReference type="ARBA" id="ARBA00022490"/>
    </source>
</evidence>
<dbReference type="InterPro" id="IPR048300">
    <property type="entry name" value="TACO1_YebC-like_2nd/3rd_dom"/>
</dbReference>
<feature type="region of interest" description="Disordered" evidence="7">
    <location>
        <begin position="1"/>
        <end position="24"/>
    </location>
</feature>
<dbReference type="InterPro" id="IPR017856">
    <property type="entry name" value="Integrase-like_N"/>
</dbReference>
<keyword evidence="5 6" id="KW-0804">Transcription</keyword>
<dbReference type="PANTHER" id="PTHR12532:SF6">
    <property type="entry name" value="TRANSCRIPTIONAL REGULATORY PROTEIN YEBC-RELATED"/>
    <property type="match status" value="1"/>
</dbReference>
<sequence length="240" mass="27041">MAGHSKWNNIKQRKGAQDKKRAKQFQKFTKHIYKAAKEGGDDPDTNPALRLAIDKARDGNMPNDNIERAIKRATDPNEGANYDEVTYEGYGPAGVGIYVEALSDNLNRTATNVRLCFDRNGGNLGEKGSVSYMFERKGYIVIEREGLDMDEDDMLMAVIEAGGEELEASEEIFEIYTEGTDFAEVRDALEEDYELATKELIMKSNIEVPISDEEKEQLNKILEALEEDDDVDEVYHNAQV</sequence>
<evidence type="ECO:0000256" key="3">
    <source>
        <dbReference type="ARBA" id="ARBA00023015"/>
    </source>
</evidence>
<feature type="domain" description="TACO1/YebC-like second and third" evidence="8">
    <location>
        <begin position="82"/>
        <end position="238"/>
    </location>
</feature>
<dbReference type="InterPro" id="IPR049083">
    <property type="entry name" value="TACO1_YebC_N"/>
</dbReference>
<dbReference type="InterPro" id="IPR002876">
    <property type="entry name" value="Transcrip_reg_TACO1-like"/>
</dbReference>
<dbReference type="Gene3D" id="3.30.70.980">
    <property type="match status" value="2"/>
</dbReference>
<evidence type="ECO:0000313" key="11">
    <source>
        <dbReference type="Proteomes" id="UP000190409"/>
    </source>
</evidence>
<dbReference type="NCBIfam" id="NF009044">
    <property type="entry name" value="PRK12378.1"/>
    <property type="match status" value="1"/>
</dbReference>
<reference evidence="10 11" key="1">
    <citation type="submission" date="2017-01" db="EMBL/GenBank/DDBJ databases">
        <title>Complete Genome Sequence of Dolosigranulum pigrum isolated from a Patient with interstitial lung disease.</title>
        <authorList>
            <person name="Mukhopadhyay R."/>
            <person name="Joaquin J."/>
            <person name="Hogue R."/>
            <person name="Fitzgerald S."/>
            <person name="Jospin G."/>
            <person name="Eisen J.A."/>
            <person name="Chaturvedi V."/>
        </authorList>
    </citation>
    <scope>NUCLEOTIDE SEQUENCE [LARGE SCALE GENOMIC DNA]</scope>
    <source>
        <strain evidence="10 11">15S00348</strain>
    </source>
</reference>
<feature type="compositionally biased region" description="Polar residues" evidence="7">
    <location>
        <begin position="1"/>
        <end position="10"/>
    </location>
</feature>
<dbReference type="AlphaFoldDB" id="A0A1S8KMV4"/>
<gene>
    <name evidence="10" type="ORF">BWX42_03700</name>
</gene>
<dbReference type="EMBL" id="MUYF01000003">
    <property type="protein sequence ID" value="OOL80983.1"/>
    <property type="molecule type" value="Genomic_DNA"/>
</dbReference>
<dbReference type="Pfam" id="PF01709">
    <property type="entry name" value="Transcrip_reg"/>
    <property type="match status" value="1"/>
</dbReference>
<evidence type="ECO:0000259" key="9">
    <source>
        <dbReference type="Pfam" id="PF20772"/>
    </source>
</evidence>
<comment type="subcellular location">
    <subcellularLocation>
        <location evidence="6">Cytoplasm</location>
    </subcellularLocation>
</comment>
<protein>
    <recommendedName>
        <fullName evidence="6">Probable transcriptional regulatory protein BWX42_03700</fullName>
    </recommendedName>
</protein>
<feature type="domain" description="TACO1/YebC-like N-terminal" evidence="9">
    <location>
        <begin position="5"/>
        <end position="74"/>
    </location>
</feature>
<accession>A0A1S8KMV4</accession>
<evidence type="ECO:0000256" key="1">
    <source>
        <dbReference type="ARBA" id="ARBA00008724"/>
    </source>
</evidence>